<dbReference type="AlphaFoldDB" id="A0A934M0U6"/>
<accession>A0A934M0U6</accession>
<feature type="region of interest" description="Disordered" evidence="1">
    <location>
        <begin position="1"/>
        <end position="25"/>
    </location>
</feature>
<reference evidence="2" key="1">
    <citation type="submission" date="2020-12" db="EMBL/GenBank/DDBJ databases">
        <title>Pontibaca salina gen. nov., sp. nov., isolated from marine sediment.</title>
        <authorList>
            <person name="Bo J."/>
            <person name="Wang S."/>
            <person name="Song X."/>
            <person name="Du Z."/>
        </authorList>
    </citation>
    <scope>NUCLEOTIDE SEQUENCE</scope>
    <source>
        <strain evidence="2">S1109L</strain>
    </source>
</reference>
<name>A0A934M0U6_9RHOB</name>
<evidence type="ECO:0000313" key="2">
    <source>
        <dbReference type="EMBL" id="MBI6630370.1"/>
    </source>
</evidence>
<organism evidence="2 3">
    <name type="scientific">Pontibaca salina</name>
    <dbReference type="NCBI Taxonomy" id="2795731"/>
    <lineage>
        <taxon>Bacteria</taxon>
        <taxon>Pseudomonadati</taxon>
        <taxon>Pseudomonadota</taxon>
        <taxon>Alphaproteobacteria</taxon>
        <taxon>Rhodobacterales</taxon>
        <taxon>Roseobacteraceae</taxon>
        <taxon>Pontibaca</taxon>
    </lineage>
</organism>
<evidence type="ECO:0000313" key="3">
    <source>
        <dbReference type="Proteomes" id="UP000613255"/>
    </source>
</evidence>
<proteinExistence type="predicted"/>
<comment type="caution">
    <text evidence="2">The sequence shown here is derived from an EMBL/GenBank/DDBJ whole genome shotgun (WGS) entry which is preliminary data.</text>
</comment>
<keyword evidence="3" id="KW-1185">Reference proteome</keyword>
<protein>
    <submittedName>
        <fullName evidence="2">Uncharacterized protein</fullName>
    </submittedName>
</protein>
<dbReference type="Proteomes" id="UP000613255">
    <property type="component" value="Unassembled WGS sequence"/>
</dbReference>
<dbReference type="EMBL" id="JAEIJD010000008">
    <property type="protein sequence ID" value="MBI6630370.1"/>
    <property type="molecule type" value="Genomic_DNA"/>
</dbReference>
<sequence length="255" mass="28425">MTQQNPKTDSADHPSQLPPDDYSILPHRDHVTQEAIPFILADYGDDGAFSEQQVSTLAERHNLSETQLRELSRLVGYSLDIDTEANLIKITRSKVQRRLNSSRLPKVRGDNSLDATEANALFKSLGLVVSVVEDLGDSERNDASETVANEPPNTTTISLDKARRVLQPDDRRKERDSRRLLVVESCCYVALDAGWPITYTTDSSVEKNQRGGRLIALIKDVIGMVSHKGHVASVHTLKADIEMVRSRLEMRGELP</sequence>
<dbReference type="RefSeq" id="WP_198686392.1">
    <property type="nucleotide sequence ID" value="NZ_JAEIJD010000008.1"/>
</dbReference>
<gene>
    <name evidence="2" type="ORF">JAO82_10815</name>
</gene>
<evidence type="ECO:0000256" key="1">
    <source>
        <dbReference type="SAM" id="MobiDB-lite"/>
    </source>
</evidence>